<keyword evidence="3 6" id="KW-0694">RNA-binding</keyword>
<dbReference type="HAMAP" id="MF_00073">
    <property type="entry name" value="NusB"/>
    <property type="match status" value="1"/>
</dbReference>
<dbReference type="GO" id="GO:0031564">
    <property type="term" value="P:transcription antitermination"/>
    <property type="evidence" value="ECO:0007669"/>
    <property type="project" value="UniProtKB-KW"/>
</dbReference>
<dbReference type="InterPro" id="IPR035926">
    <property type="entry name" value="NusB-like_sf"/>
</dbReference>
<dbReference type="EMBL" id="LM995447">
    <property type="protein sequence ID" value="CDZ24167.1"/>
    <property type="molecule type" value="Genomic_DNA"/>
</dbReference>
<name>A0A078KNQ4_9FIRM</name>
<reference evidence="9" key="1">
    <citation type="submission" date="2014-07" db="EMBL/GenBank/DDBJ databases">
        <authorList>
            <person name="Wibberg D."/>
        </authorList>
    </citation>
    <scope>NUCLEOTIDE SEQUENCE [LARGE SCALE GENOMIC DNA]</scope>
    <source>
        <strain evidence="9">DG5</strain>
    </source>
</reference>
<dbReference type="KEGG" id="ccel:CCDG5_1050"/>
<comment type="function">
    <text evidence="6">Involved in transcription antitermination. Required for transcription of ribosomal RNA (rRNA) genes. Binds specifically to the boxA antiterminator sequence of the ribosomal RNA (rrn) operons.</text>
</comment>
<gene>
    <name evidence="6" type="primary">nusB</name>
    <name evidence="8" type="ORF">CCDG5_1050</name>
</gene>
<protein>
    <recommendedName>
        <fullName evidence="6">Transcription antitermination protein NusB</fullName>
    </recommendedName>
    <alternativeName>
        <fullName evidence="6">Antitermination factor NusB</fullName>
    </alternativeName>
</protein>
<feature type="domain" description="NusB/RsmB/TIM44" evidence="7">
    <location>
        <begin position="4"/>
        <end position="128"/>
    </location>
</feature>
<comment type="similarity">
    <text evidence="1 6">Belongs to the NusB family.</text>
</comment>
<dbReference type="NCBIfam" id="TIGR01951">
    <property type="entry name" value="nusB"/>
    <property type="match status" value="1"/>
</dbReference>
<dbReference type="PANTHER" id="PTHR11078">
    <property type="entry name" value="N UTILIZATION SUBSTANCE PROTEIN B-RELATED"/>
    <property type="match status" value="1"/>
</dbReference>
<evidence type="ECO:0000259" key="7">
    <source>
        <dbReference type="Pfam" id="PF01029"/>
    </source>
</evidence>
<accession>A0A078KNQ4</accession>
<dbReference type="STRING" id="29343.CCDG5_1050"/>
<evidence type="ECO:0000256" key="2">
    <source>
        <dbReference type="ARBA" id="ARBA00022814"/>
    </source>
</evidence>
<evidence type="ECO:0000313" key="8">
    <source>
        <dbReference type="EMBL" id="CDZ24167.1"/>
    </source>
</evidence>
<evidence type="ECO:0000256" key="6">
    <source>
        <dbReference type="HAMAP-Rule" id="MF_00073"/>
    </source>
</evidence>
<evidence type="ECO:0000256" key="4">
    <source>
        <dbReference type="ARBA" id="ARBA00023015"/>
    </source>
</evidence>
<evidence type="ECO:0000256" key="5">
    <source>
        <dbReference type="ARBA" id="ARBA00023163"/>
    </source>
</evidence>
<evidence type="ECO:0000256" key="3">
    <source>
        <dbReference type="ARBA" id="ARBA00022884"/>
    </source>
</evidence>
<proteinExistence type="inferred from homology"/>
<keyword evidence="5 6" id="KW-0804">Transcription</keyword>
<dbReference type="PATRIC" id="fig|29343.3.peg.1107"/>
<dbReference type="PANTHER" id="PTHR11078:SF3">
    <property type="entry name" value="ANTITERMINATION NUSB DOMAIN-CONTAINING PROTEIN"/>
    <property type="match status" value="1"/>
</dbReference>
<dbReference type="Proteomes" id="UP000032431">
    <property type="component" value="Chromosome I"/>
</dbReference>
<keyword evidence="2 6" id="KW-0889">Transcription antitermination</keyword>
<dbReference type="OrthoDB" id="9811381at2"/>
<dbReference type="Gene3D" id="1.10.940.10">
    <property type="entry name" value="NusB-like"/>
    <property type="match status" value="1"/>
</dbReference>
<dbReference type="InterPro" id="IPR006027">
    <property type="entry name" value="NusB_RsmB_TIM44"/>
</dbReference>
<dbReference type="GO" id="GO:0006353">
    <property type="term" value="P:DNA-templated transcription termination"/>
    <property type="evidence" value="ECO:0007669"/>
    <property type="project" value="UniProtKB-UniRule"/>
</dbReference>
<dbReference type="AlphaFoldDB" id="A0A078KNQ4"/>
<dbReference type="HOGENOM" id="CLU_087843_3_2_9"/>
<dbReference type="InterPro" id="IPR011605">
    <property type="entry name" value="NusB_fam"/>
</dbReference>
<dbReference type="Pfam" id="PF01029">
    <property type="entry name" value="NusB"/>
    <property type="match status" value="1"/>
</dbReference>
<sequence length="143" mass="16149">MTRREAREQALSLIFEHMFNDEPIQEILSLAKDSRDLEPDSFALQLVQGVYDNIDDIDREIEKYSIGWSKKRLSRVVLSILRMAIYEINYIEGIPSSVTINEAVELAKKYGGDGDSAFINGLLGALVRSTPDKDNKESSPKVK</sequence>
<dbReference type="GO" id="GO:0005829">
    <property type="term" value="C:cytosol"/>
    <property type="evidence" value="ECO:0007669"/>
    <property type="project" value="TreeGrafter"/>
</dbReference>
<evidence type="ECO:0000256" key="1">
    <source>
        <dbReference type="ARBA" id="ARBA00005952"/>
    </source>
</evidence>
<keyword evidence="9" id="KW-1185">Reference proteome</keyword>
<dbReference type="GO" id="GO:0003723">
    <property type="term" value="F:RNA binding"/>
    <property type="evidence" value="ECO:0007669"/>
    <property type="project" value="UniProtKB-UniRule"/>
</dbReference>
<keyword evidence="4 6" id="KW-0805">Transcription regulation</keyword>
<dbReference type="SUPFAM" id="SSF48013">
    <property type="entry name" value="NusB-like"/>
    <property type="match status" value="1"/>
</dbReference>
<evidence type="ECO:0000313" key="9">
    <source>
        <dbReference type="Proteomes" id="UP000032431"/>
    </source>
</evidence>
<organism evidence="8 9">
    <name type="scientific">[Clostridium] cellulosi</name>
    <dbReference type="NCBI Taxonomy" id="29343"/>
    <lineage>
        <taxon>Bacteria</taxon>
        <taxon>Bacillati</taxon>
        <taxon>Bacillota</taxon>
        <taxon>Clostridia</taxon>
        <taxon>Eubacteriales</taxon>
        <taxon>Oscillospiraceae</taxon>
        <taxon>Oscillospiraceae incertae sedis</taxon>
    </lineage>
</organism>